<keyword evidence="3" id="KW-0378">Hydrolase</keyword>
<proteinExistence type="predicted"/>
<dbReference type="GO" id="GO:0016747">
    <property type="term" value="F:acyltransferase activity, transferring groups other than amino-acyl groups"/>
    <property type="evidence" value="ECO:0007669"/>
    <property type="project" value="InterPro"/>
</dbReference>
<name>A0A1G8ESQ4_9BURK</name>
<dbReference type="InterPro" id="IPR050879">
    <property type="entry name" value="Acyltransferase_3"/>
</dbReference>
<feature type="domain" description="Acyltransferase 3" evidence="2">
    <location>
        <begin position="48"/>
        <end position="376"/>
    </location>
</feature>
<feature type="transmembrane region" description="Helical" evidence="1">
    <location>
        <begin position="12"/>
        <end position="32"/>
    </location>
</feature>
<dbReference type="Proteomes" id="UP000199706">
    <property type="component" value="Unassembled WGS sequence"/>
</dbReference>
<gene>
    <name evidence="3" type="ORF">SAMN05216466_112213</name>
</gene>
<evidence type="ECO:0000313" key="3">
    <source>
        <dbReference type="EMBL" id="SDH72769.1"/>
    </source>
</evidence>
<evidence type="ECO:0000256" key="1">
    <source>
        <dbReference type="SAM" id="Phobius"/>
    </source>
</evidence>
<sequence>MGSELIDAEIHGPWYVIPVLAVLLWLFSSRHFTFLDEPAAKTDARSHTIDGLRGFLALGVFFAHATAYHAYLLHDQWGAGPSVFFNQLGNIGVALFFIITAYLFWGKAIAAGDNIKTRGEYGRYLLSLYTARLFRIAPLYYFVAGVMFLIVLTVTGPHLNVTALQLIKEVCNWMLLGLGANVWINGYGGPPVMFGMVWTLQWEWYFYFSLAATSLLAFSRKLRPIFPVGILIASASLLLFHVFSGALYFLLFSIGMIFAASPEYPLRRTGSASMQSIAAAGLMLVVYFGVVAAHLVIQSILLAALFFLIMNGCDLFGLLKTRAAQRLGTISYSIYLTHGICLHFIFANAWLRAFALESATQYWCVVLLAALLVTGLSSMTFRFIEKPGITLGRSLLRRSGLSRSNRKSQSAATA</sequence>
<accession>A0A1G8ESQ4</accession>
<feature type="transmembrane region" description="Helical" evidence="1">
    <location>
        <begin position="280"/>
        <end position="309"/>
    </location>
</feature>
<dbReference type="PANTHER" id="PTHR23028:SF134">
    <property type="entry name" value="PUTATIVE (AFU_ORTHOLOGUE AFUA_4G08520)-RELATED"/>
    <property type="match status" value="1"/>
</dbReference>
<dbReference type="EMBL" id="FNCJ01000012">
    <property type="protein sequence ID" value="SDH72769.1"/>
    <property type="molecule type" value="Genomic_DNA"/>
</dbReference>
<feature type="transmembrane region" description="Helical" evidence="1">
    <location>
        <begin position="330"/>
        <end position="350"/>
    </location>
</feature>
<organism evidence="3 4">
    <name type="scientific">Paraburkholderia phenazinium</name>
    <dbReference type="NCBI Taxonomy" id="60549"/>
    <lineage>
        <taxon>Bacteria</taxon>
        <taxon>Pseudomonadati</taxon>
        <taxon>Pseudomonadota</taxon>
        <taxon>Betaproteobacteria</taxon>
        <taxon>Burkholderiales</taxon>
        <taxon>Burkholderiaceae</taxon>
        <taxon>Paraburkholderia</taxon>
    </lineage>
</organism>
<protein>
    <submittedName>
        <fullName evidence="3">Peptidoglycan/LPS O-acetylase OafA/YrhL, contains acyltransferase and SGNH-hydrolase domains</fullName>
    </submittedName>
</protein>
<keyword evidence="1" id="KW-1133">Transmembrane helix</keyword>
<dbReference type="PANTHER" id="PTHR23028">
    <property type="entry name" value="ACETYLTRANSFERASE"/>
    <property type="match status" value="1"/>
</dbReference>
<feature type="transmembrane region" description="Helical" evidence="1">
    <location>
        <begin position="52"/>
        <end position="71"/>
    </location>
</feature>
<keyword evidence="1" id="KW-0812">Transmembrane</keyword>
<reference evidence="3 4" key="1">
    <citation type="submission" date="2016-10" db="EMBL/GenBank/DDBJ databases">
        <authorList>
            <person name="de Groot N.N."/>
        </authorList>
    </citation>
    <scope>NUCLEOTIDE SEQUENCE [LARGE SCALE GENOMIC DNA]</scope>
    <source>
        <strain evidence="3 4">LMG 2247</strain>
    </source>
</reference>
<evidence type="ECO:0000313" key="4">
    <source>
        <dbReference type="Proteomes" id="UP000199706"/>
    </source>
</evidence>
<keyword evidence="3" id="KW-0012">Acyltransferase</keyword>
<evidence type="ECO:0000259" key="2">
    <source>
        <dbReference type="Pfam" id="PF01757"/>
    </source>
</evidence>
<dbReference type="Pfam" id="PF01757">
    <property type="entry name" value="Acyl_transf_3"/>
    <property type="match status" value="1"/>
</dbReference>
<feature type="transmembrane region" description="Helical" evidence="1">
    <location>
        <begin position="202"/>
        <end position="218"/>
    </location>
</feature>
<feature type="transmembrane region" description="Helical" evidence="1">
    <location>
        <begin position="133"/>
        <end position="154"/>
    </location>
</feature>
<dbReference type="RefSeq" id="WP_090687746.1">
    <property type="nucleotide sequence ID" value="NZ_CADERL010000007.1"/>
</dbReference>
<feature type="transmembrane region" description="Helical" evidence="1">
    <location>
        <begin position="362"/>
        <end position="384"/>
    </location>
</feature>
<dbReference type="AlphaFoldDB" id="A0A1G8ESQ4"/>
<keyword evidence="3" id="KW-0808">Transferase</keyword>
<dbReference type="GO" id="GO:0016787">
    <property type="term" value="F:hydrolase activity"/>
    <property type="evidence" value="ECO:0007669"/>
    <property type="project" value="UniProtKB-KW"/>
</dbReference>
<dbReference type="InterPro" id="IPR002656">
    <property type="entry name" value="Acyl_transf_3_dom"/>
</dbReference>
<keyword evidence="1" id="KW-0472">Membrane</keyword>
<feature type="transmembrane region" description="Helical" evidence="1">
    <location>
        <begin position="230"/>
        <end position="260"/>
    </location>
</feature>
<dbReference type="OrthoDB" id="9814807at2"/>
<feature type="transmembrane region" description="Helical" evidence="1">
    <location>
        <begin position="91"/>
        <end position="112"/>
    </location>
</feature>